<dbReference type="AlphaFoldDB" id="A0A8H2Y2X5"/>
<gene>
    <name evidence="7" type="ORF">RDB_LOCUS124125</name>
</gene>
<feature type="compositionally biased region" description="Polar residues" evidence="5">
    <location>
        <begin position="176"/>
        <end position="185"/>
    </location>
</feature>
<dbReference type="PANTHER" id="PTHR13126:SF0">
    <property type="entry name" value="ATP SYNTHASE MITOCHONDRIAL F1 COMPLEX ASSEMBLY FACTOR 1"/>
    <property type="match status" value="1"/>
</dbReference>
<dbReference type="PANTHER" id="PTHR13126">
    <property type="entry name" value="CHAPERONE ATP11"/>
    <property type="match status" value="1"/>
</dbReference>
<comment type="caution">
    <text evidence="7">The sequence shown here is derived from an EMBL/GenBank/DDBJ whole genome shotgun (WGS) entry which is preliminary data.</text>
</comment>
<dbReference type="OrthoDB" id="30881at2759"/>
<dbReference type="GO" id="GO:0005739">
    <property type="term" value="C:mitochondrion"/>
    <property type="evidence" value="ECO:0007669"/>
    <property type="project" value="UniProtKB-SubCell"/>
</dbReference>
<reference evidence="7" key="1">
    <citation type="submission" date="2021-01" db="EMBL/GenBank/DDBJ databases">
        <authorList>
            <person name="Kaushik A."/>
        </authorList>
    </citation>
    <scope>NUCLEOTIDE SEQUENCE</scope>
    <source>
        <strain evidence="7">AG1-1C</strain>
    </source>
</reference>
<feature type="domain" description="DUF6593" evidence="6">
    <location>
        <begin position="10"/>
        <end position="144"/>
    </location>
</feature>
<evidence type="ECO:0000256" key="4">
    <source>
        <dbReference type="ARBA" id="ARBA00023128"/>
    </source>
</evidence>
<evidence type="ECO:0000256" key="2">
    <source>
        <dbReference type="ARBA" id="ARBA00009116"/>
    </source>
</evidence>
<evidence type="ECO:0000256" key="5">
    <source>
        <dbReference type="SAM" id="MobiDB-lite"/>
    </source>
</evidence>
<proteinExistence type="inferred from homology"/>
<dbReference type="Pfam" id="PF20236">
    <property type="entry name" value="DUF6593"/>
    <property type="match status" value="1"/>
</dbReference>
<accession>A0A8H2Y2X5</accession>
<dbReference type="GO" id="GO:0033615">
    <property type="term" value="P:mitochondrial proton-transporting ATP synthase complex assembly"/>
    <property type="evidence" value="ECO:0007669"/>
    <property type="project" value="TreeGrafter"/>
</dbReference>
<evidence type="ECO:0000256" key="3">
    <source>
        <dbReference type="ARBA" id="ARBA00022946"/>
    </source>
</evidence>
<dbReference type="Proteomes" id="UP000663846">
    <property type="component" value="Unassembled WGS sequence"/>
</dbReference>
<evidence type="ECO:0000259" key="6">
    <source>
        <dbReference type="Pfam" id="PF20236"/>
    </source>
</evidence>
<dbReference type="Pfam" id="PF06644">
    <property type="entry name" value="ATP11"/>
    <property type="match status" value="1"/>
</dbReference>
<evidence type="ECO:0000313" key="8">
    <source>
        <dbReference type="Proteomes" id="UP000663846"/>
    </source>
</evidence>
<comment type="similarity">
    <text evidence="2">Belongs to the ATP11 family.</text>
</comment>
<evidence type="ECO:0000256" key="1">
    <source>
        <dbReference type="ARBA" id="ARBA00004173"/>
    </source>
</evidence>
<keyword evidence="4" id="KW-0496">Mitochondrion</keyword>
<protein>
    <recommendedName>
        <fullName evidence="6">DUF6593 domain-containing protein</fullName>
    </recommendedName>
</protein>
<dbReference type="InterPro" id="IPR046528">
    <property type="entry name" value="DUF6593"/>
</dbReference>
<feature type="region of interest" description="Disordered" evidence="5">
    <location>
        <begin position="173"/>
        <end position="200"/>
    </location>
</feature>
<dbReference type="InterPro" id="IPR010591">
    <property type="entry name" value="ATP11"/>
</dbReference>
<comment type="subcellular location">
    <subcellularLocation>
        <location evidence="1">Mitochondrion</location>
    </subcellularLocation>
</comment>
<keyword evidence="3" id="KW-0809">Transit peptide</keyword>
<dbReference type="EMBL" id="CAJMWS010000366">
    <property type="protein sequence ID" value="CAE6438162.1"/>
    <property type="molecule type" value="Genomic_DNA"/>
</dbReference>
<sequence>MTTLTVSRSSPRNTTLTDLYGNVAYEVSTPFRLGPSTTTITRNGQVLATVRWGMLGDDLTMSGKTASVSDIFPSAGKLSTSRIFTTANGEGLKWKDKSKLYCVSTNDGSSIATYNHKKLSSAFTGKKATLDISPNAAHLTDILVGAKDVDELRERVRRELEVEKARQRVEKVSLEAGQSVNNAPQEKSPPPPAVKARKDSSPIKPLDTILNLPKLLSSSPPLTSAQLGALWTAYHAQKEGVLCAIVPSDMYGQLLETARQYSQFVIPLPRGSKSAEDGKEAEGGTEIFFIEWALHHSPTVPNSKVGELGIPTSKPAKQLEPIGTNPPIMTLLFTPLQEYKHRQSFAAPHLALTFYTDLAATHDVALLRGEITPAQSGDGRWLLGQEEAQALVVAMQKFYLPGTGEGAKEREELLKCFHERPENFKWERLLELSDIGIKL</sequence>
<organism evidence="7 8">
    <name type="scientific">Rhizoctonia solani</name>
    <dbReference type="NCBI Taxonomy" id="456999"/>
    <lineage>
        <taxon>Eukaryota</taxon>
        <taxon>Fungi</taxon>
        <taxon>Dikarya</taxon>
        <taxon>Basidiomycota</taxon>
        <taxon>Agaricomycotina</taxon>
        <taxon>Agaricomycetes</taxon>
        <taxon>Cantharellales</taxon>
        <taxon>Ceratobasidiaceae</taxon>
        <taxon>Rhizoctonia</taxon>
    </lineage>
</organism>
<evidence type="ECO:0000313" key="7">
    <source>
        <dbReference type="EMBL" id="CAE6438162.1"/>
    </source>
</evidence>
<name>A0A8H2Y2X5_9AGAM</name>